<reference evidence="2 3" key="1">
    <citation type="journal article" date="2021" name="Hortic Res">
        <title>Chromosome-scale assembly of the Dendrobium chrysotoxum genome enhances the understanding of orchid evolution.</title>
        <authorList>
            <person name="Zhang Y."/>
            <person name="Zhang G.Q."/>
            <person name="Zhang D."/>
            <person name="Liu X.D."/>
            <person name="Xu X.Y."/>
            <person name="Sun W.H."/>
            <person name="Yu X."/>
            <person name="Zhu X."/>
            <person name="Wang Z.W."/>
            <person name="Zhao X."/>
            <person name="Zhong W.Y."/>
            <person name="Chen H."/>
            <person name="Yin W.L."/>
            <person name="Huang T."/>
            <person name="Niu S.C."/>
            <person name="Liu Z.J."/>
        </authorList>
    </citation>
    <scope>NUCLEOTIDE SEQUENCE [LARGE SCALE GENOMIC DNA]</scope>
    <source>
        <strain evidence="2">Lindl</strain>
    </source>
</reference>
<feature type="region of interest" description="Disordered" evidence="1">
    <location>
        <begin position="201"/>
        <end position="228"/>
    </location>
</feature>
<evidence type="ECO:0000313" key="2">
    <source>
        <dbReference type="EMBL" id="KAH0461613.1"/>
    </source>
</evidence>
<name>A0AAV7H155_DENCH</name>
<evidence type="ECO:0000313" key="3">
    <source>
        <dbReference type="Proteomes" id="UP000775213"/>
    </source>
</evidence>
<keyword evidence="3" id="KW-1185">Reference proteome</keyword>
<protein>
    <submittedName>
        <fullName evidence="2">Uncharacterized protein</fullName>
    </submittedName>
</protein>
<feature type="compositionally biased region" description="Polar residues" evidence="1">
    <location>
        <begin position="26"/>
        <end position="39"/>
    </location>
</feature>
<comment type="caution">
    <text evidence="2">The sequence shown here is derived from an EMBL/GenBank/DDBJ whole genome shotgun (WGS) entry which is preliminary data.</text>
</comment>
<feature type="compositionally biased region" description="Basic and acidic residues" evidence="1">
    <location>
        <begin position="218"/>
        <end position="228"/>
    </location>
</feature>
<proteinExistence type="predicted"/>
<evidence type="ECO:0000256" key="1">
    <source>
        <dbReference type="SAM" id="MobiDB-lite"/>
    </source>
</evidence>
<dbReference type="AlphaFoldDB" id="A0AAV7H155"/>
<organism evidence="2 3">
    <name type="scientific">Dendrobium chrysotoxum</name>
    <name type="common">Orchid</name>
    <dbReference type="NCBI Taxonomy" id="161865"/>
    <lineage>
        <taxon>Eukaryota</taxon>
        <taxon>Viridiplantae</taxon>
        <taxon>Streptophyta</taxon>
        <taxon>Embryophyta</taxon>
        <taxon>Tracheophyta</taxon>
        <taxon>Spermatophyta</taxon>
        <taxon>Magnoliopsida</taxon>
        <taxon>Liliopsida</taxon>
        <taxon>Asparagales</taxon>
        <taxon>Orchidaceae</taxon>
        <taxon>Epidendroideae</taxon>
        <taxon>Malaxideae</taxon>
        <taxon>Dendrobiinae</taxon>
        <taxon>Dendrobium</taxon>
    </lineage>
</organism>
<feature type="region of interest" description="Disordered" evidence="1">
    <location>
        <begin position="16"/>
        <end position="54"/>
    </location>
</feature>
<dbReference type="Proteomes" id="UP000775213">
    <property type="component" value="Unassembled WGS sequence"/>
</dbReference>
<dbReference type="EMBL" id="JAGFBR010000009">
    <property type="protein sequence ID" value="KAH0461613.1"/>
    <property type="molecule type" value="Genomic_DNA"/>
</dbReference>
<accession>A0AAV7H155</accession>
<gene>
    <name evidence="2" type="ORF">IEQ34_009188</name>
</gene>
<sequence>MKTSLWNSDERWRGESYVSEERAGSGNKSGVFTRNQNRVKGSRASELRCGSGGAGSVQVRIGPTGCRRVTRALARETIRVQTRAQDCGRVSATSSLCSHEHGNRRSRAGIQVTFGFQGQPQPNPILKMDKNLEPEPDPYGKQLADLVGHEANNVTERFAIAAKPLRAILPLRRIPRLFFILGQWLHGRRVIDQTPRLQEIKNPSYGSDVPNQPAPGFRESDLPRRVRSETSDNRIPVILVDARVLGRRPLIEKLRKDSLLCLMN</sequence>